<name>A0A916VN65_9RHOB</name>
<dbReference type="Proteomes" id="UP000628017">
    <property type="component" value="Unassembled WGS sequence"/>
</dbReference>
<dbReference type="AlphaFoldDB" id="A0A916VN65"/>
<accession>A0A916VN65</accession>
<proteinExistence type="predicted"/>
<gene>
    <name evidence="1" type="ORF">GCM10011498_08940</name>
</gene>
<comment type="caution">
    <text evidence="1">The sequence shown here is derived from an EMBL/GenBank/DDBJ whole genome shotgun (WGS) entry which is preliminary data.</text>
</comment>
<keyword evidence="2" id="KW-1185">Reference proteome</keyword>
<dbReference type="EMBL" id="BMKA01000001">
    <property type="protein sequence ID" value="GGA11006.1"/>
    <property type="molecule type" value="Genomic_DNA"/>
</dbReference>
<sequence>MPEDMHRSVPCVGHFASHFDKVQISSGHFATAAYYRVNLDCDFYFDDEFGHEDEGTPYWSW</sequence>
<reference evidence="1" key="2">
    <citation type="submission" date="2020-09" db="EMBL/GenBank/DDBJ databases">
        <authorList>
            <person name="Sun Q."/>
            <person name="Zhou Y."/>
        </authorList>
    </citation>
    <scope>NUCLEOTIDE SEQUENCE</scope>
    <source>
        <strain evidence="1">CGMCC 1.15880</strain>
    </source>
</reference>
<evidence type="ECO:0000313" key="1">
    <source>
        <dbReference type="EMBL" id="GGA11006.1"/>
    </source>
</evidence>
<evidence type="ECO:0000313" key="2">
    <source>
        <dbReference type="Proteomes" id="UP000628017"/>
    </source>
</evidence>
<reference evidence="1" key="1">
    <citation type="journal article" date="2014" name="Int. J. Syst. Evol. Microbiol.">
        <title>Complete genome sequence of Corynebacterium casei LMG S-19264T (=DSM 44701T), isolated from a smear-ripened cheese.</title>
        <authorList>
            <consortium name="US DOE Joint Genome Institute (JGI-PGF)"/>
            <person name="Walter F."/>
            <person name="Albersmeier A."/>
            <person name="Kalinowski J."/>
            <person name="Ruckert C."/>
        </authorList>
    </citation>
    <scope>NUCLEOTIDE SEQUENCE</scope>
    <source>
        <strain evidence="1">CGMCC 1.15880</strain>
    </source>
</reference>
<organism evidence="1 2">
    <name type="scientific">Neptunicoccus cionae</name>
    <dbReference type="NCBI Taxonomy" id="2035344"/>
    <lineage>
        <taxon>Bacteria</taxon>
        <taxon>Pseudomonadati</taxon>
        <taxon>Pseudomonadota</taxon>
        <taxon>Alphaproteobacteria</taxon>
        <taxon>Rhodobacterales</taxon>
        <taxon>Paracoccaceae</taxon>
        <taxon>Neptunicoccus</taxon>
    </lineage>
</organism>
<protein>
    <submittedName>
        <fullName evidence="1">Uncharacterized protein</fullName>
    </submittedName>
</protein>